<dbReference type="GeneID" id="22913218"/>
<comment type="caution">
    <text evidence="1">The sequence shown here is derived from an EMBL/GenBank/DDBJ whole genome shotgun (WGS) entry which is preliminary data.</text>
</comment>
<dbReference type="AlphaFoldDB" id="A0A023B5N0"/>
<keyword evidence="2" id="KW-1185">Reference proteome</keyword>
<proteinExistence type="predicted"/>
<evidence type="ECO:0000313" key="2">
    <source>
        <dbReference type="Proteomes" id="UP000019763"/>
    </source>
</evidence>
<sequence length="124" mass="13616">MRTGQALLIEEKSNPSGTKSGGAFHILLAHNGGSYMFELGVSVHNKELMERYHEKSALRNALARLQLAGHGTSLIEHCHNWYNPFLKLATDPLKSELQGELTSLMTLGVSGQTVDEVLEQISSK</sequence>
<name>A0A023B5N0_GRENI</name>
<organism evidence="1 2">
    <name type="scientific">Gregarina niphandrodes</name>
    <name type="common">Septate eugregarine</name>
    <dbReference type="NCBI Taxonomy" id="110365"/>
    <lineage>
        <taxon>Eukaryota</taxon>
        <taxon>Sar</taxon>
        <taxon>Alveolata</taxon>
        <taxon>Apicomplexa</taxon>
        <taxon>Conoidasida</taxon>
        <taxon>Gregarinasina</taxon>
        <taxon>Eugregarinorida</taxon>
        <taxon>Gregarinidae</taxon>
        <taxon>Gregarina</taxon>
    </lineage>
</organism>
<dbReference type="RefSeq" id="XP_011130804.1">
    <property type="nucleotide sequence ID" value="XM_011132502.1"/>
</dbReference>
<protein>
    <submittedName>
        <fullName evidence="1">Uncharacterized protein</fullName>
    </submittedName>
</protein>
<gene>
    <name evidence="1" type="ORF">GNI_089540</name>
</gene>
<accession>A0A023B5N0</accession>
<dbReference type="Proteomes" id="UP000019763">
    <property type="component" value="Unassembled WGS sequence"/>
</dbReference>
<dbReference type="EMBL" id="AFNH02000669">
    <property type="protein sequence ID" value="EZG61151.1"/>
    <property type="molecule type" value="Genomic_DNA"/>
</dbReference>
<reference evidence="1" key="1">
    <citation type="submission" date="2013-12" db="EMBL/GenBank/DDBJ databases">
        <authorList>
            <person name="Omoto C.K."/>
            <person name="Sibley D."/>
            <person name="Venepally P."/>
            <person name="Hadjithomas M."/>
            <person name="Karamycheva S."/>
            <person name="Brunk B."/>
            <person name="Roos D."/>
            <person name="Caler E."/>
            <person name="Lorenzi H."/>
        </authorList>
    </citation>
    <scope>NUCLEOTIDE SEQUENCE</scope>
</reference>
<dbReference type="VEuPathDB" id="CryptoDB:GNI_089540"/>
<evidence type="ECO:0000313" key="1">
    <source>
        <dbReference type="EMBL" id="EZG61151.1"/>
    </source>
</evidence>